<keyword evidence="12" id="KW-1185">Reference proteome</keyword>
<protein>
    <recommendedName>
        <fullName evidence="5">hydroxyisourate hydrolase</fullName>
        <ecNumber evidence="5">3.5.2.17</ecNumber>
    </recommendedName>
</protein>
<evidence type="ECO:0000256" key="5">
    <source>
        <dbReference type="ARBA" id="ARBA00012609"/>
    </source>
</evidence>
<dbReference type="InterPro" id="IPR023416">
    <property type="entry name" value="Transthyretin/HIU_hydrolase_d"/>
</dbReference>
<keyword evidence="7 11" id="KW-0378">Hydrolase</keyword>
<evidence type="ECO:0000256" key="7">
    <source>
        <dbReference type="ARBA" id="ARBA00022801"/>
    </source>
</evidence>
<dbReference type="CDD" id="cd05822">
    <property type="entry name" value="TLP_HIUase"/>
    <property type="match status" value="1"/>
</dbReference>
<dbReference type="Gene3D" id="2.60.40.180">
    <property type="entry name" value="Transthyretin/hydroxyisourate hydrolase domain"/>
    <property type="match status" value="1"/>
</dbReference>
<dbReference type="InterPro" id="IPR014306">
    <property type="entry name" value="Hydroxyisourate_hydrolase"/>
</dbReference>
<dbReference type="SUPFAM" id="SSF49472">
    <property type="entry name" value="Transthyretin (synonym: prealbumin)"/>
    <property type="match status" value="1"/>
</dbReference>
<keyword evidence="6" id="KW-0659">Purine metabolism</keyword>
<evidence type="ECO:0000259" key="10">
    <source>
        <dbReference type="Pfam" id="PF00576"/>
    </source>
</evidence>
<keyword evidence="9" id="KW-0472">Membrane</keyword>
<dbReference type="InterPro" id="IPR000895">
    <property type="entry name" value="Transthyretin/HIU_hydrolase"/>
</dbReference>
<reference evidence="11" key="1">
    <citation type="submission" date="2023-06" db="EMBL/GenBank/DDBJ databases">
        <title>A Treasure from Seagulls: Isolation and Description of Aciduricobacillus qingdaonensis gen. nov., sp. nov., a Rare Obligately Uric Acid-utilizing Member in the Family Bacillaceae.</title>
        <authorList>
            <person name="Liu W."/>
            <person name="Wang B."/>
        </authorList>
    </citation>
    <scope>NUCLEOTIDE SEQUENCE</scope>
    <source>
        <strain evidence="11">44XB</strain>
    </source>
</reference>
<keyword evidence="9" id="KW-1133">Transmembrane helix</keyword>
<sequence>MKKSWIGVIGFVLIAVVAFLSFEMGTNSMKSAESKKTSEEKTEQQSKMDKKSGSGQMQGGLSTHVLDQAQGKPAEGIPVTLYKVDHSGKKTKINKAKTAEDGRVKELLAPSKVKEGDYEIVFSVGKYFKKSGAKTEFLNEIPVRFHVEDASKHYHVPIVAAPGGYSTYHGS</sequence>
<evidence type="ECO:0000256" key="6">
    <source>
        <dbReference type="ARBA" id="ARBA00022631"/>
    </source>
</evidence>
<evidence type="ECO:0000256" key="9">
    <source>
        <dbReference type="SAM" id="Phobius"/>
    </source>
</evidence>
<keyword evidence="9" id="KW-0812">Transmembrane</keyword>
<proteinExistence type="inferred from homology"/>
<evidence type="ECO:0000313" key="12">
    <source>
        <dbReference type="Proteomes" id="UP001180087"/>
    </source>
</evidence>
<dbReference type="Pfam" id="PF00576">
    <property type="entry name" value="Transthyretin"/>
    <property type="match status" value="1"/>
</dbReference>
<feature type="region of interest" description="Disordered" evidence="8">
    <location>
        <begin position="29"/>
        <end position="63"/>
    </location>
</feature>
<comment type="function">
    <text evidence="2">Catalyzes the hydrolysis of 5-hydroxyisourate (HIU) to 2-oxo-4-hydroxy-4-carboxy-5-ureidoimidazoline (OHCU).</text>
</comment>
<dbReference type="Proteomes" id="UP001180087">
    <property type="component" value="Chromosome"/>
</dbReference>
<gene>
    <name evidence="11" type="primary">uraH</name>
    <name evidence="11" type="ORF">QR721_03565</name>
</gene>
<dbReference type="NCBIfam" id="TIGR02962">
    <property type="entry name" value="hdxy_isourate"/>
    <property type="match status" value="1"/>
</dbReference>
<comment type="subunit">
    <text evidence="4">Homotetramer.</text>
</comment>
<dbReference type="InterPro" id="IPR036817">
    <property type="entry name" value="Transthyretin/HIU_hydrolase_sf"/>
</dbReference>
<evidence type="ECO:0000256" key="1">
    <source>
        <dbReference type="ARBA" id="ARBA00001043"/>
    </source>
</evidence>
<dbReference type="EMBL" id="CP129113">
    <property type="protein sequence ID" value="WLV25319.1"/>
    <property type="molecule type" value="Genomic_DNA"/>
</dbReference>
<dbReference type="PROSITE" id="PS00768">
    <property type="entry name" value="TRANSTHYRETIN_1"/>
    <property type="match status" value="1"/>
</dbReference>
<dbReference type="InterPro" id="IPR023418">
    <property type="entry name" value="Thyroxine_BS"/>
</dbReference>
<dbReference type="PRINTS" id="PR00189">
    <property type="entry name" value="TRNSTHYRETIN"/>
</dbReference>
<name>A0ABY9KWR7_9BACI</name>
<comment type="similarity">
    <text evidence="3">Belongs to the transthyretin family. 5-hydroxyisourate hydrolase subfamily.</text>
</comment>
<feature type="compositionally biased region" description="Basic and acidic residues" evidence="8">
    <location>
        <begin position="32"/>
        <end position="52"/>
    </location>
</feature>
<accession>A0ABY9KWR7</accession>
<feature type="domain" description="Transthyretin/hydroxyisourate hydrolase" evidence="10">
    <location>
        <begin position="61"/>
        <end position="170"/>
    </location>
</feature>
<evidence type="ECO:0000313" key="11">
    <source>
        <dbReference type="EMBL" id="WLV25319.1"/>
    </source>
</evidence>
<dbReference type="GO" id="GO:0033971">
    <property type="term" value="F:hydroxyisourate hydrolase activity"/>
    <property type="evidence" value="ECO:0007669"/>
    <property type="project" value="UniProtKB-EC"/>
</dbReference>
<evidence type="ECO:0000256" key="3">
    <source>
        <dbReference type="ARBA" id="ARBA00009850"/>
    </source>
</evidence>
<evidence type="ECO:0000256" key="4">
    <source>
        <dbReference type="ARBA" id="ARBA00011881"/>
    </source>
</evidence>
<comment type="catalytic activity">
    <reaction evidence="1">
        <text>5-hydroxyisourate + H2O = 5-hydroxy-2-oxo-4-ureido-2,5-dihydro-1H-imidazole-5-carboxylate + H(+)</text>
        <dbReference type="Rhea" id="RHEA:23736"/>
        <dbReference type="ChEBI" id="CHEBI:15377"/>
        <dbReference type="ChEBI" id="CHEBI:15378"/>
        <dbReference type="ChEBI" id="CHEBI:18072"/>
        <dbReference type="ChEBI" id="CHEBI:58639"/>
        <dbReference type="EC" id="3.5.2.17"/>
    </reaction>
</comment>
<dbReference type="PANTHER" id="PTHR10395:SF7">
    <property type="entry name" value="5-HYDROXYISOURATE HYDROLASE"/>
    <property type="match status" value="1"/>
</dbReference>
<dbReference type="EC" id="3.5.2.17" evidence="5"/>
<dbReference type="PANTHER" id="PTHR10395">
    <property type="entry name" value="URICASE AND TRANSTHYRETIN-RELATED"/>
    <property type="match status" value="1"/>
</dbReference>
<feature type="transmembrane region" description="Helical" evidence="9">
    <location>
        <begin position="6"/>
        <end position="26"/>
    </location>
</feature>
<evidence type="ECO:0000256" key="8">
    <source>
        <dbReference type="SAM" id="MobiDB-lite"/>
    </source>
</evidence>
<organism evidence="11 12">
    <name type="scientific">Aciduricibacillus chroicocephali</name>
    <dbReference type="NCBI Taxonomy" id="3054939"/>
    <lineage>
        <taxon>Bacteria</taxon>
        <taxon>Bacillati</taxon>
        <taxon>Bacillota</taxon>
        <taxon>Bacilli</taxon>
        <taxon>Bacillales</taxon>
        <taxon>Bacillaceae</taxon>
        <taxon>Aciduricibacillus</taxon>
    </lineage>
</organism>
<dbReference type="RefSeq" id="WP_348029107.1">
    <property type="nucleotide sequence ID" value="NZ_CP129113.1"/>
</dbReference>
<evidence type="ECO:0000256" key="2">
    <source>
        <dbReference type="ARBA" id="ARBA00002704"/>
    </source>
</evidence>